<dbReference type="GO" id="GO:0004867">
    <property type="term" value="F:serine-type endopeptidase inhibitor activity"/>
    <property type="evidence" value="ECO:0007669"/>
    <property type="project" value="InterPro"/>
</dbReference>
<protein>
    <submittedName>
        <fullName evidence="2">Uncharacterized protein</fullName>
    </submittedName>
</protein>
<dbReference type="OrthoDB" id="1539471at2759"/>
<dbReference type="EMBL" id="PQIB02000004">
    <property type="protein sequence ID" value="RLN25090.1"/>
    <property type="molecule type" value="Genomic_DNA"/>
</dbReference>
<dbReference type="Pfam" id="PF02428">
    <property type="entry name" value="Prot_inhib_II"/>
    <property type="match status" value="1"/>
</dbReference>
<reference evidence="3" key="1">
    <citation type="journal article" date="2019" name="Nat. Commun.">
        <title>The genome of broomcorn millet.</title>
        <authorList>
            <person name="Zou C."/>
            <person name="Miki D."/>
            <person name="Li D."/>
            <person name="Tang Q."/>
            <person name="Xiao L."/>
            <person name="Rajput S."/>
            <person name="Deng P."/>
            <person name="Jia W."/>
            <person name="Huang R."/>
            <person name="Zhang M."/>
            <person name="Sun Y."/>
            <person name="Hu J."/>
            <person name="Fu X."/>
            <person name="Schnable P.S."/>
            <person name="Li F."/>
            <person name="Zhang H."/>
            <person name="Feng B."/>
            <person name="Zhu X."/>
            <person name="Liu R."/>
            <person name="Schnable J.C."/>
            <person name="Zhu J.-K."/>
            <person name="Zhang H."/>
        </authorList>
    </citation>
    <scope>NUCLEOTIDE SEQUENCE [LARGE SCALE GENOMIC DNA]</scope>
</reference>
<name>A0A3L6SSN4_PANMI</name>
<feature type="region of interest" description="Disordered" evidence="1">
    <location>
        <begin position="92"/>
        <end position="121"/>
    </location>
</feature>
<comment type="caution">
    <text evidence="2">The sequence shown here is derived from an EMBL/GenBank/DDBJ whole genome shotgun (WGS) entry which is preliminary data.</text>
</comment>
<proteinExistence type="predicted"/>
<evidence type="ECO:0000313" key="3">
    <source>
        <dbReference type="Proteomes" id="UP000275267"/>
    </source>
</evidence>
<evidence type="ECO:0000256" key="1">
    <source>
        <dbReference type="SAM" id="MobiDB-lite"/>
    </source>
</evidence>
<evidence type="ECO:0000313" key="2">
    <source>
        <dbReference type="EMBL" id="RLN25090.1"/>
    </source>
</evidence>
<keyword evidence="3" id="KW-1185">Reference proteome</keyword>
<gene>
    <name evidence="2" type="ORF">C2845_PM07G04690</name>
</gene>
<accession>A0A3L6SSN4</accession>
<organism evidence="2 3">
    <name type="scientific">Panicum miliaceum</name>
    <name type="common">Proso millet</name>
    <name type="synonym">Broomcorn millet</name>
    <dbReference type="NCBI Taxonomy" id="4540"/>
    <lineage>
        <taxon>Eukaryota</taxon>
        <taxon>Viridiplantae</taxon>
        <taxon>Streptophyta</taxon>
        <taxon>Embryophyta</taxon>
        <taxon>Tracheophyta</taxon>
        <taxon>Spermatophyta</taxon>
        <taxon>Magnoliopsida</taxon>
        <taxon>Liliopsida</taxon>
        <taxon>Poales</taxon>
        <taxon>Poaceae</taxon>
        <taxon>PACMAD clade</taxon>
        <taxon>Panicoideae</taxon>
        <taxon>Panicodae</taxon>
        <taxon>Paniceae</taxon>
        <taxon>Panicinae</taxon>
        <taxon>Panicum</taxon>
        <taxon>Panicum sect. Panicum</taxon>
    </lineage>
</organism>
<dbReference type="Proteomes" id="UP000275267">
    <property type="component" value="Unassembled WGS sequence"/>
</dbReference>
<sequence>MAPLKASLQLLAPPPPTSKSWLRPWAGGHGGRHRLPQYCLEMDYVTCPSSGAEKLPARCNCCLTPKGCTLHLSSLGELEFFLWGAPVESVEPQNVASPARAPAPPPEEPSQTGPNSDHLYLPPQFWLMAEG</sequence>
<dbReference type="AlphaFoldDB" id="A0A3L6SSN4"/>
<dbReference type="SUPFAM" id="SSF100897">
    <property type="entry name" value="Plant proteinase inhibitors"/>
    <property type="match status" value="1"/>
</dbReference>
<dbReference type="InterPro" id="IPR003465">
    <property type="entry name" value="Prot_inh_I20"/>
</dbReference>
<dbReference type="Gene3D" id="3.30.60.30">
    <property type="match status" value="1"/>
</dbReference>